<evidence type="ECO:0000313" key="2">
    <source>
        <dbReference type="EMBL" id="KAG6519240.1"/>
    </source>
</evidence>
<dbReference type="PANTHER" id="PTHR34943">
    <property type="match status" value="1"/>
</dbReference>
<dbReference type="Proteomes" id="UP000734854">
    <property type="component" value="Unassembled WGS sequence"/>
</dbReference>
<dbReference type="AlphaFoldDB" id="A0A8J5HA26"/>
<dbReference type="Pfam" id="PF11152">
    <property type="entry name" value="CCB2_CCB4"/>
    <property type="match status" value="1"/>
</dbReference>
<reference evidence="2 3" key="1">
    <citation type="submission" date="2020-08" db="EMBL/GenBank/DDBJ databases">
        <title>Plant Genome Project.</title>
        <authorList>
            <person name="Zhang R.-G."/>
        </authorList>
    </citation>
    <scope>NUCLEOTIDE SEQUENCE [LARGE SCALE GENOMIC DNA]</scope>
    <source>
        <tissue evidence="2">Rhizome</tissue>
    </source>
</reference>
<feature type="transmembrane region" description="Helical" evidence="1">
    <location>
        <begin position="68"/>
        <end position="90"/>
    </location>
</feature>
<keyword evidence="1" id="KW-0472">Membrane</keyword>
<sequence>MFSSSTLRSPAITLSPFPLRPLRSPSSLPLARSSFSSSQFSRINLKPRRDLVGDWVANNDGIVRSLPIYVGGLSLIAVLLNRVFSGIAFVTDASSSQSRADILALSLAVINLLSGFVWLSIRPKSVATVIPCGAECMRMNTGIGHLAVRELQWVWDSISSSTCCRSLVVVYGGVCLLQIGAAAVSENDNTVAMAVDVHDLLKGSLCKNVMSSGKQSYLANLSLYPGRSELSFFPSNTQSVILQPLGDRGIIIIGGDTIRGFNNIDQAWISLLAEKLDARLSNS</sequence>
<keyword evidence="1" id="KW-0812">Transmembrane</keyword>
<protein>
    <recommendedName>
        <fullName evidence="4">CCB4</fullName>
    </recommendedName>
</protein>
<feature type="transmembrane region" description="Helical" evidence="1">
    <location>
        <begin position="102"/>
        <end position="121"/>
    </location>
</feature>
<keyword evidence="1" id="KW-1133">Transmembrane helix</keyword>
<organism evidence="2 3">
    <name type="scientific">Zingiber officinale</name>
    <name type="common">Ginger</name>
    <name type="synonym">Amomum zingiber</name>
    <dbReference type="NCBI Taxonomy" id="94328"/>
    <lineage>
        <taxon>Eukaryota</taxon>
        <taxon>Viridiplantae</taxon>
        <taxon>Streptophyta</taxon>
        <taxon>Embryophyta</taxon>
        <taxon>Tracheophyta</taxon>
        <taxon>Spermatophyta</taxon>
        <taxon>Magnoliopsida</taxon>
        <taxon>Liliopsida</taxon>
        <taxon>Zingiberales</taxon>
        <taxon>Zingiberaceae</taxon>
        <taxon>Zingiber</taxon>
    </lineage>
</organism>
<evidence type="ECO:0008006" key="4">
    <source>
        <dbReference type="Google" id="ProtNLM"/>
    </source>
</evidence>
<gene>
    <name evidence="2" type="ORF">ZIOFF_022732</name>
</gene>
<dbReference type="GO" id="GO:0010190">
    <property type="term" value="P:cytochrome b6f complex assembly"/>
    <property type="evidence" value="ECO:0007669"/>
    <property type="project" value="TreeGrafter"/>
</dbReference>
<dbReference type="GO" id="GO:0009507">
    <property type="term" value="C:chloroplast"/>
    <property type="evidence" value="ECO:0007669"/>
    <property type="project" value="TreeGrafter"/>
</dbReference>
<dbReference type="EMBL" id="JACMSC010000006">
    <property type="protein sequence ID" value="KAG6519240.1"/>
    <property type="molecule type" value="Genomic_DNA"/>
</dbReference>
<comment type="caution">
    <text evidence="2">The sequence shown here is derived from an EMBL/GenBank/DDBJ whole genome shotgun (WGS) entry which is preliminary data.</text>
</comment>
<proteinExistence type="predicted"/>
<evidence type="ECO:0000313" key="3">
    <source>
        <dbReference type="Proteomes" id="UP000734854"/>
    </source>
</evidence>
<dbReference type="InterPro" id="IPR044705">
    <property type="entry name" value="CCB4"/>
</dbReference>
<accession>A0A8J5HA26</accession>
<dbReference type="PANTHER" id="PTHR34943:SF2">
    <property type="entry name" value="PROTEIN COFACTOR ASSEMBLY OF COMPLEX C SUBUNIT B CCB4, CHLOROPLASTIC"/>
    <property type="match status" value="1"/>
</dbReference>
<evidence type="ECO:0000256" key="1">
    <source>
        <dbReference type="SAM" id="Phobius"/>
    </source>
</evidence>
<dbReference type="OrthoDB" id="439612at2759"/>
<name>A0A8J5HA26_ZINOF</name>
<keyword evidence="3" id="KW-1185">Reference proteome</keyword>
<dbReference type="InterPro" id="IPR021325">
    <property type="entry name" value="CCB2/CCB4"/>
</dbReference>